<dbReference type="AlphaFoldDB" id="A0A918Y284"/>
<accession>A0A918Y284</accession>
<evidence type="ECO:0000313" key="3">
    <source>
        <dbReference type="Proteomes" id="UP000608955"/>
    </source>
</evidence>
<gene>
    <name evidence="2" type="ORF">GCM10010508_15570</name>
</gene>
<dbReference type="EMBL" id="BMVF01000003">
    <property type="protein sequence ID" value="GHD86646.1"/>
    <property type="molecule type" value="Genomic_DNA"/>
</dbReference>
<dbReference type="Proteomes" id="UP000608955">
    <property type="component" value="Unassembled WGS sequence"/>
</dbReference>
<feature type="compositionally biased region" description="Basic residues" evidence="1">
    <location>
        <begin position="19"/>
        <end position="28"/>
    </location>
</feature>
<evidence type="ECO:0000313" key="2">
    <source>
        <dbReference type="EMBL" id="GHD86646.1"/>
    </source>
</evidence>
<protein>
    <submittedName>
        <fullName evidence="2">Uncharacterized protein</fullName>
    </submittedName>
</protein>
<reference evidence="2" key="1">
    <citation type="journal article" date="2014" name="Int. J. Syst. Evol. Microbiol.">
        <title>Complete genome sequence of Corynebacterium casei LMG S-19264T (=DSM 44701T), isolated from a smear-ripened cheese.</title>
        <authorList>
            <consortium name="US DOE Joint Genome Institute (JGI-PGF)"/>
            <person name="Walter F."/>
            <person name="Albersmeier A."/>
            <person name="Kalinowski J."/>
            <person name="Ruckert C."/>
        </authorList>
    </citation>
    <scope>NUCLEOTIDE SEQUENCE</scope>
    <source>
        <strain evidence="2">JCM 4654</strain>
    </source>
</reference>
<feature type="region of interest" description="Disordered" evidence="1">
    <location>
        <begin position="1"/>
        <end position="42"/>
    </location>
</feature>
<proteinExistence type="predicted"/>
<reference evidence="2" key="2">
    <citation type="submission" date="2020-09" db="EMBL/GenBank/DDBJ databases">
        <authorList>
            <person name="Sun Q."/>
            <person name="Ohkuma M."/>
        </authorList>
    </citation>
    <scope>NUCLEOTIDE SEQUENCE</scope>
    <source>
        <strain evidence="2">JCM 4654</strain>
    </source>
</reference>
<keyword evidence="3" id="KW-1185">Reference proteome</keyword>
<organism evidence="2 3">
    <name type="scientific">Streptomyces naganishii JCM 4654</name>
    <dbReference type="NCBI Taxonomy" id="1306179"/>
    <lineage>
        <taxon>Bacteria</taxon>
        <taxon>Bacillati</taxon>
        <taxon>Actinomycetota</taxon>
        <taxon>Actinomycetes</taxon>
        <taxon>Kitasatosporales</taxon>
        <taxon>Streptomycetaceae</taxon>
        <taxon>Streptomyces</taxon>
    </lineage>
</organism>
<evidence type="ECO:0000256" key="1">
    <source>
        <dbReference type="SAM" id="MobiDB-lite"/>
    </source>
</evidence>
<comment type="caution">
    <text evidence="2">The sequence shown here is derived from an EMBL/GenBank/DDBJ whole genome shotgun (WGS) entry which is preliminary data.</text>
</comment>
<name>A0A918Y284_9ACTN</name>
<sequence>MPTFMNRKLKPQISERNAKRTRQGRGRPSRVEGAEGFGGTGEAGEEAVAVLMVRTMHDKLLVAQSRIRARYLVVSLTC</sequence>